<accession>A0A843VSX1</accession>
<dbReference type="AlphaFoldDB" id="A0A843VSX1"/>
<dbReference type="Gene3D" id="2.40.480.10">
    <property type="entry name" value="Allene oxide cyclase-like"/>
    <property type="match status" value="2"/>
</dbReference>
<keyword evidence="10" id="KW-1185">Reference proteome</keyword>
<dbReference type="GO" id="GO:0046423">
    <property type="term" value="F:allene-oxide cyclase activity"/>
    <property type="evidence" value="ECO:0007669"/>
    <property type="project" value="UniProtKB-EC"/>
</dbReference>
<comment type="similarity">
    <text evidence="2">Belongs to the allene oxide cyclase family.</text>
</comment>
<dbReference type="GO" id="GO:0009507">
    <property type="term" value="C:chloroplast"/>
    <property type="evidence" value="ECO:0007669"/>
    <property type="project" value="UniProtKB-SubCell"/>
</dbReference>
<proteinExistence type="inferred from homology"/>
<evidence type="ECO:0000256" key="1">
    <source>
        <dbReference type="ARBA" id="ARBA00004229"/>
    </source>
</evidence>
<evidence type="ECO:0000256" key="6">
    <source>
        <dbReference type="ARBA" id="ARBA00022946"/>
    </source>
</evidence>
<dbReference type="EMBL" id="NMUH01002142">
    <property type="protein sequence ID" value="MQL98106.1"/>
    <property type="molecule type" value="Genomic_DNA"/>
</dbReference>
<dbReference type="InterPro" id="IPR009410">
    <property type="entry name" value="Allene_ox_cyc"/>
</dbReference>
<dbReference type="InterPro" id="IPR044859">
    <property type="entry name" value="Allene_oxi_cyc_Dirigent"/>
</dbReference>
<sequence>MASSSILKVVSPAAKLSSSADRALPGKPREMLPRSNFLAGTRRLVSSTSRREDLAPVPEAGGVPSAFFRTSASTASTKRGDHGKVQELCVYEINERDRESPAYLRLSQKQVENALGDLVPFTNKVIPSSSPISRHFFLLQVRREPCGTKILDLVVFSNSELLRVSPQLYHGNLKKRLGITAGLCVLIQHVPEKNGDRYEALYSFYFGDYGHLSVQGPYLTYEDSYLAVTGGSGVFAGAYGQVKLQQLIFPFKLFYTFYLQGIPDLPAELLGAPVPPSPTVEPSPEAKACEPHHAIKNFTN</sequence>
<keyword evidence="7" id="KW-0413">Isomerase</keyword>
<dbReference type="PANTHER" id="PTHR31843:SF11">
    <property type="entry name" value="ALLENE OXIDE CYCLASE 4, CHLOROPLASTIC"/>
    <property type="match status" value="1"/>
</dbReference>
<evidence type="ECO:0000313" key="10">
    <source>
        <dbReference type="Proteomes" id="UP000652761"/>
    </source>
</evidence>
<keyword evidence="6" id="KW-0809">Transit peptide</keyword>
<dbReference type="SUPFAM" id="SSF141493">
    <property type="entry name" value="Allene oxide cyclase-like"/>
    <property type="match status" value="2"/>
</dbReference>
<dbReference type="InterPro" id="IPR034871">
    <property type="entry name" value="Allene_oxi_cyc_sf"/>
</dbReference>
<evidence type="ECO:0000256" key="5">
    <source>
        <dbReference type="ARBA" id="ARBA00022640"/>
    </source>
</evidence>
<evidence type="ECO:0000256" key="4">
    <source>
        <dbReference type="ARBA" id="ARBA00022528"/>
    </source>
</evidence>
<comment type="catalytic activity">
    <reaction evidence="8">
        <text>(9Z,13S,15Z)-12,13-epoxyoctadeca-9,11,15-trienoate = (9S,13S,15Z)-12-oxophyto-10,15-dienoate</text>
        <dbReference type="Rhea" id="RHEA:22592"/>
        <dbReference type="ChEBI" id="CHEBI:36438"/>
        <dbReference type="ChEBI" id="CHEBI:57411"/>
        <dbReference type="EC" id="5.3.99.6"/>
    </reaction>
</comment>
<organism evidence="9 10">
    <name type="scientific">Colocasia esculenta</name>
    <name type="common">Wild taro</name>
    <name type="synonym">Arum esculentum</name>
    <dbReference type="NCBI Taxonomy" id="4460"/>
    <lineage>
        <taxon>Eukaryota</taxon>
        <taxon>Viridiplantae</taxon>
        <taxon>Streptophyta</taxon>
        <taxon>Embryophyta</taxon>
        <taxon>Tracheophyta</taxon>
        <taxon>Spermatophyta</taxon>
        <taxon>Magnoliopsida</taxon>
        <taxon>Liliopsida</taxon>
        <taxon>Araceae</taxon>
        <taxon>Aroideae</taxon>
        <taxon>Colocasieae</taxon>
        <taxon>Colocasia</taxon>
    </lineage>
</organism>
<evidence type="ECO:0000256" key="3">
    <source>
        <dbReference type="ARBA" id="ARBA00012209"/>
    </source>
</evidence>
<comment type="caution">
    <text evidence="9">The sequence shown here is derived from an EMBL/GenBank/DDBJ whole genome shotgun (WGS) entry which is preliminary data.</text>
</comment>
<reference evidence="9" key="1">
    <citation type="submission" date="2017-07" db="EMBL/GenBank/DDBJ databases">
        <title>Taro Niue Genome Assembly and Annotation.</title>
        <authorList>
            <person name="Atibalentja N."/>
            <person name="Keating K."/>
            <person name="Fields C.J."/>
        </authorList>
    </citation>
    <scope>NUCLEOTIDE SEQUENCE</scope>
    <source>
        <strain evidence="9">Niue_2</strain>
        <tissue evidence="9">Leaf</tissue>
    </source>
</reference>
<dbReference type="Proteomes" id="UP000652761">
    <property type="component" value="Unassembled WGS sequence"/>
</dbReference>
<dbReference type="Pfam" id="PF06351">
    <property type="entry name" value="Allene_ox_cyc"/>
    <property type="match status" value="2"/>
</dbReference>
<keyword evidence="4" id="KW-0150">Chloroplast</keyword>
<protein>
    <recommendedName>
        <fullName evidence="3">allene-oxide cyclase</fullName>
        <ecNumber evidence="3">5.3.99.6</ecNumber>
    </recommendedName>
</protein>
<evidence type="ECO:0000256" key="2">
    <source>
        <dbReference type="ARBA" id="ARBA00007982"/>
    </source>
</evidence>
<dbReference type="OrthoDB" id="1894474at2759"/>
<keyword evidence="5" id="KW-0934">Plastid</keyword>
<evidence type="ECO:0000313" key="9">
    <source>
        <dbReference type="EMBL" id="MQL98106.1"/>
    </source>
</evidence>
<comment type="subcellular location">
    <subcellularLocation>
        <location evidence="1">Plastid</location>
        <location evidence="1">Chloroplast</location>
    </subcellularLocation>
</comment>
<dbReference type="EC" id="5.3.99.6" evidence="3"/>
<evidence type="ECO:0000256" key="8">
    <source>
        <dbReference type="ARBA" id="ARBA00049891"/>
    </source>
</evidence>
<name>A0A843VSX1_COLES</name>
<dbReference type="GO" id="GO:0009695">
    <property type="term" value="P:jasmonic acid biosynthetic process"/>
    <property type="evidence" value="ECO:0007669"/>
    <property type="project" value="InterPro"/>
</dbReference>
<gene>
    <name evidence="9" type="ORF">Taro_030806</name>
</gene>
<dbReference type="PANTHER" id="PTHR31843">
    <property type="entry name" value="ALLENE OXIDE CYCLASE 4, CHLOROPLASTIC"/>
    <property type="match status" value="1"/>
</dbReference>
<evidence type="ECO:0000256" key="7">
    <source>
        <dbReference type="ARBA" id="ARBA00023235"/>
    </source>
</evidence>